<evidence type="ECO:0000313" key="2">
    <source>
        <dbReference type="EMBL" id="OWZ83843.1"/>
    </source>
</evidence>
<accession>A0A226BXV6</accession>
<dbReference type="EMBL" id="NIQC01000011">
    <property type="protein sequence ID" value="OWZ83843.1"/>
    <property type="molecule type" value="Genomic_DNA"/>
</dbReference>
<evidence type="ECO:0000256" key="1">
    <source>
        <dbReference type="SAM" id="SignalP"/>
    </source>
</evidence>
<dbReference type="AlphaFoldDB" id="A0A226BXV6"/>
<keyword evidence="1" id="KW-0732">Signal</keyword>
<dbReference type="RefSeq" id="WP_089023450.1">
    <property type="nucleotide sequence ID" value="NZ_NIQC01000011.1"/>
</dbReference>
<gene>
    <name evidence="2" type="ORF">CDO51_06305</name>
</gene>
<protein>
    <submittedName>
        <fullName evidence="2">Uncharacterized protein</fullName>
    </submittedName>
</protein>
<comment type="caution">
    <text evidence="2">The sequence shown here is derived from an EMBL/GenBank/DDBJ whole genome shotgun (WGS) entry which is preliminary data.</text>
</comment>
<evidence type="ECO:0000313" key="3">
    <source>
        <dbReference type="Proteomes" id="UP000214588"/>
    </source>
</evidence>
<name>A0A226BXV6_9FIRM</name>
<feature type="signal peptide" evidence="1">
    <location>
        <begin position="1"/>
        <end position="26"/>
    </location>
</feature>
<dbReference type="Proteomes" id="UP000214588">
    <property type="component" value="Unassembled WGS sequence"/>
</dbReference>
<sequence length="142" mass="15751">MSKTINNKLVIVFLTISLLVASPVMAHNMFIEPVEDGKIQVLFDGGEIAKNAEVTVYDASDEKITDGDVNDKGKFHYPEEEAEYIVAEDGLGHRAEHTIGEETQQQLPRELTVGLVLITLTLTAGIFKYRCSKKQEPNNETS</sequence>
<dbReference type="OrthoDB" id="2886722at2"/>
<feature type="chain" id="PRO_5011968482" evidence="1">
    <location>
        <begin position="27"/>
        <end position="142"/>
    </location>
</feature>
<keyword evidence="3" id="KW-1185">Reference proteome</keyword>
<proteinExistence type="predicted"/>
<reference evidence="2 3" key="1">
    <citation type="submission" date="2017-06" db="EMBL/GenBank/DDBJ databases">
        <title>Draft Genome Sequence of Natranaerobius trueperi halophilic, alkalithermophilic bacteria from soda lakes.</title>
        <authorList>
            <person name="Zhao B."/>
        </authorList>
    </citation>
    <scope>NUCLEOTIDE SEQUENCE [LARGE SCALE GENOMIC DNA]</scope>
    <source>
        <strain evidence="2 3">DSM 18760</strain>
    </source>
</reference>
<organism evidence="2 3">
    <name type="scientific">Natranaerobius trueperi</name>
    <dbReference type="NCBI Taxonomy" id="759412"/>
    <lineage>
        <taxon>Bacteria</taxon>
        <taxon>Bacillati</taxon>
        <taxon>Bacillota</taxon>
        <taxon>Clostridia</taxon>
        <taxon>Natranaerobiales</taxon>
        <taxon>Natranaerobiaceae</taxon>
        <taxon>Natranaerobius</taxon>
    </lineage>
</organism>